<dbReference type="Proteomes" id="UP000179018">
    <property type="component" value="Unassembled WGS sequence"/>
</dbReference>
<name>A0A1F8B5C9_9BACT</name>
<gene>
    <name evidence="2" type="ORF">A3A75_03910</name>
</gene>
<protein>
    <submittedName>
        <fullName evidence="2">Uncharacterized protein</fullName>
    </submittedName>
</protein>
<evidence type="ECO:0000313" key="2">
    <source>
        <dbReference type="EMBL" id="OGM59243.1"/>
    </source>
</evidence>
<comment type="caution">
    <text evidence="2">The sequence shown here is derived from an EMBL/GenBank/DDBJ whole genome shotgun (WGS) entry which is preliminary data.</text>
</comment>
<evidence type="ECO:0000313" key="3">
    <source>
        <dbReference type="Proteomes" id="UP000179018"/>
    </source>
</evidence>
<evidence type="ECO:0000256" key="1">
    <source>
        <dbReference type="SAM" id="Phobius"/>
    </source>
</evidence>
<keyword evidence="1" id="KW-1133">Transmembrane helix</keyword>
<proteinExistence type="predicted"/>
<sequence length="200" mass="22400">MVYLSGDEDIQNVVSSKTGNSKNSKKVIIILVGLFFVITISTAIVLFIKFKYPQIGFREDAALREEIPDLYTGKSIEIEEPLFVRARFGNLDSNKLSYGIFNPVGNSLKEITLNSRTVFGCTPRYITAPDGVQLDRLNMYITTGNKTDIGDIPDPPDAKDLKWFKGNVQSGEAIEIRFVRTQEGTTIPRIIYVYKNSCST</sequence>
<reference evidence="2 3" key="1">
    <citation type="journal article" date="2016" name="Nat. Commun.">
        <title>Thousands of microbial genomes shed light on interconnected biogeochemical processes in an aquifer system.</title>
        <authorList>
            <person name="Anantharaman K."/>
            <person name="Brown C.T."/>
            <person name="Hug L.A."/>
            <person name="Sharon I."/>
            <person name="Castelle C.J."/>
            <person name="Probst A.J."/>
            <person name="Thomas B.C."/>
            <person name="Singh A."/>
            <person name="Wilkins M.J."/>
            <person name="Karaoz U."/>
            <person name="Brodie E.L."/>
            <person name="Williams K.H."/>
            <person name="Hubbard S.S."/>
            <person name="Banfield J.F."/>
        </authorList>
    </citation>
    <scope>NUCLEOTIDE SEQUENCE [LARGE SCALE GENOMIC DNA]</scope>
</reference>
<dbReference type="EMBL" id="MGHC01000025">
    <property type="protein sequence ID" value="OGM59243.1"/>
    <property type="molecule type" value="Genomic_DNA"/>
</dbReference>
<keyword evidence="1" id="KW-0472">Membrane</keyword>
<keyword evidence="1" id="KW-0812">Transmembrane</keyword>
<organism evidence="2 3">
    <name type="scientific">Candidatus Woesebacteria bacterium RIFCSPLOWO2_01_FULL_39_10</name>
    <dbReference type="NCBI Taxonomy" id="1802516"/>
    <lineage>
        <taxon>Bacteria</taxon>
        <taxon>Candidatus Woeseibacteriota</taxon>
    </lineage>
</organism>
<dbReference type="AlphaFoldDB" id="A0A1F8B5C9"/>
<accession>A0A1F8B5C9</accession>
<dbReference type="STRING" id="1802516.A3A75_03910"/>
<feature type="transmembrane region" description="Helical" evidence="1">
    <location>
        <begin position="27"/>
        <end position="48"/>
    </location>
</feature>